<accession>A0A4D9DUV9</accession>
<organism evidence="1 2">
    <name type="scientific">Platysternon megacephalum</name>
    <name type="common">big-headed turtle</name>
    <dbReference type="NCBI Taxonomy" id="55544"/>
    <lineage>
        <taxon>Eukaryota</taxon>
        <taxon>Metazoa</taxon>
        <taxon>Chordata</taxon>
        <taxon>Craniata</taxon>
        <taxon>Vertebrata</taxon>
        <taxon>Euteleostomi</taxon>
        <taxon>Archelosauria</taxon>
        <taxon>Testudinata</taxon>
        <taxon>Testudines</taxon>
        <taxon>Cryptodira</taxon>
        <taxon>Durocryptodira</taxon>
        <taxon>Testudinoidea</taxon>
        <taxon>Platysternidae</taxon>
        <taxon>Platysternon</taxon>
    </lineage>
</organism>
<keyword evidence="2" id="KW-1185">Reference proteome</keyword>
<reference evidence="1 2" key="2">
    <citation type="submission" date="2019-04" db="EMBL/GenBank/DDBJ databases">
        <title>The genome sequence of big-headed turtle.</title>
        <authorList>
            <person name="Gong S."/>
        </authorList>
    </citation>
    <scope>NUCLEOTIDE SEQUENCE [LARGE SCALE GENOMIC DNA]</scope>
    <source>
        <strain evidence="1">DO16091913</strain>
        <tissue evidence="1">Muscle</tissue>
    </source>
</reference>
<dbReference type="STRING" id="55544.A0A4D9DUV9"/>
<dbReference type="EMBL" id="QXTE01000379">
    <property type="protein sequence ID" value="TFJ98652.1"/>
    <property type="molecule type" value="Genomic_DNA"/>
</dbReference>
<evidence type="ECO:0000313" key="2">
    <source>
        <dbReference type="Proteomes" id="UP000297703"/>
    </source>
</evidence>
<name>A0A4D9DUV9_9SAUR</name>
<evidence type="ECO:0000313" key="1">
    <source>
        <dbReference type="EMBL" id="TFJ98652.1"/>
    </source>
</evidence>
<proteinExistence type="predicted"/>
<comment type="caution">
    <text evidence="1">The sequence shown here is derived from an EMBL/GenBank/DDBJ whole genome shotgun (WGS) entry which is preliminary data.</text>
</comment>
<dbReference type="AlphaFoldDB" id="A0A4D9DUV9"/>
<reference evidence="1 2" key="1">
    <citation type="submission" date="2019-04" db="EMBL/GenBank/DDBJ databases">
        <title>Draft genome of the big-headed turtle Platysternon megacephalum.</title>
        <authorList>
            <person name="Gong S."/>
        </authorList>
    </citation>
    <scope>NUCLEOTIDE SEQUENCE [LARGE SCALE GENOMIC DNA]</scope>
    <source>
        <strain evidence="1">DO16091913</strain>
        <tissue evidence="1">Muscle</tissue>
    </source>
</reference>
<gene>
    <name evidence="1" type="ORF">DR999_PMT19428</name>
</gene>
<dbReference type="Proteomes" id="UP000297703">
    <property type="component" value="Unassembled WGS sequence"/>
</dbReference>
<protein>
    <submittedName>
        <fullName evidence="1">Breast cancer anti-estrogen resistance protein 3-like</fullName>
    </submittedName>
</protein>
<sequence length="150" mass="15128">MIDQRWRCKGSWVLGRTADPVGPGGLELSCRLSAHPLWSSARPDGAPNSVAVCLGGARPDGAPVSVAVPLGGARPDGAPISVTVCLGGARPDGAPNSVAVCPGGARPDGASISSGEGARPMETLYLELGISHTWFSVANSEDALDSVVMV</sequence>